<feature type="region of interest" description="Disordered" evidence="7">
    <location>
        <begin position="344"/>
        <end position="495"/>
    </location>
</feature>
<evidence type="ECO:0000256" key="7">
    <source>
        <dbReference type="SAM" id="MobiDB-lite"/>
    </source>
</evidence>
<organism evidence="9 10">
    <name type="scientific">Scomber scombrus</name>
    <name type="common">Atlantic mackerel</name>
    <name type="synonym">Scomber vernalis</name>
    <dbReference type="NCBI Taxonomy" id="13677"/>
    <lineage>
        <taxon>Eukaryota</taxon>
        <taxon>Metazoa</taxon>
        <taxon>Chordata</taxon>
        <taxon>Craniata</taxon>
        <taxon>Vertebrata</taxon>
        <taxon>Euteleostomi</taxon>
        <taxon>Actinopterygii</taxon>
        <taxon>Neopterygii</taxon>
        <taxon>Teleostei</taxon>
        <taxon>Neoteleostei</taxon>
        <taxon>Acanthomorphata</taxon>
        <taxon>Pelagiaria</taxon>
        <taxon>Scombriformes</taxon>
        <taxon>Scombridae</taxon>
        <taxon>Scomber</taxon>
    </lineage>
</organism>
<keyword evidence="3 6" id="KW-0547">Nucleotide-binding</keyword>
<feature type="compositionally biased region" description="Polar residues" evidence="7">
    <location>
        <begin position="379"/>
        <end position="403"/>
    </location>
</feature>
<dbReference type="PROSITE" id="PS50011">
    <property type="entry name" value="PROTEIN_KINASE_DOM"/>
    <property type="match status" value="1"/>
</dbReference>
<dbReference type="Proteomes" id="UP001314229">
    <property type="component" value="Unassembled WGS sequence"/>
</dbReference>
<dbReference type="EMBL" id="CAWUFR010000185">
    <property type="protein sequence ID" value="CAK6971751.1"/>
    <property type="molecule type" value="Genomic_DNA"/>
</dbReference>
<feature type="compositionally biased region" description="Basic and acidic residues" evidence="7">
    <location>
        <begin position="473"/>
        <end position="491"/>
    </location>
</feature>
<dbReference type="SMART" id="SM00220">
    <property type="entry name" value="S_TKc"/>
    <property type="match status" value="1"/>
</dbReference>
<dbReference type="PROSITE" id="PS00108">
    <property type="entry name" value="PROTEIN_KINASE_ST"/>
    <property type="match status" value="1"/>
</dbReference>
<protein>
    <submittedName>
        <fullName evidence="9">Dual specificity tyrosine-phosphorylation-regulated kinase 4-like</fullName>
    </submittedName>
</protein>
<dbReference type="InterPro" id="IPR008271">
    <property type="entry name" value="Ser/Thr_kinase_AS"/>
</dbReference>
<evidence type="ECO:0000313" key="9">
    <source>
        <dbReference type="EMBL" id="CAK6971751.1"/>
    </source>
</evidence>
<evidence type="ECO:0000256" key="4">
    <source>
        <dbReference type="ARBA" id="ARBA00022777"/>
    </source>
</evidence>
<dbReference type="GO" id="GO:0005737">
    <property type="term" value="C:cytoplasm"/>
    <property type="evidence" value="ECO:0007669"/>
    <property type="project" value="TreeGrafter"/>
</dbReference>
<feature type="binding site" evidence="6">
    <location>
        <position position="46"/>
    </location>
    <ligand>
        <name>ATP</name>
        <dbReference type="ChEBI" id="CHEBI:30616"/>
    </ligand>
</feature>
<dbReference type="GO" id="GO:0005524">
    <property type="term" value="F:ATP binding"/>
    <property type="evidence" value="ECO:0007669"/>
    <property type="project" value="UniProtKB-UniRule"/>
</dbReference>
<dbReference type="PROSITE" id="PS00107">
    <property type="entry name" value="PROTEIN_KINASE_ATP"/>
    <property type="match status" value="1"/>
</dbReference>
<keyword evidence="1" id="KW-0723">Serine/threonine-protein kinase</keyword>
<evidence type="ECO:0000256" key="5">
    <source>
        <dbReference type="ARBA" id="ARBA00022840"/>
    </source>
</evidence>
<keyword evidence="4 9" id="KW-0418">Kinase</keyword>
<evidence type="ECO:0000256" key="1">
    <source>
        <dbReference type="ARBA" id="ARBA00022527"/>
    </source>
</evidence>
<feature type="region of interest" description="Disordered" evidence="7">
    <location>
        <begin position="508"/>
        <end position="550"/>
    </location>
</feature>
<dbReference type="InterPro" id="IPR011009">
    <property type="entry name" value="Kinase-like_dom_sf"/>
</dbReference>
<dbReference type="Pfam" id="PF00069">
    <property type="entry name" value="Pkinase"/>
    <property type="match status" value="1"/>
</dbReference>
<evidence type="ECO:0000256" key="6">
    <source>
        <dbReference type="PROSITE-ProRule" id="PRU10141"/>
    </source>
</evidence>
<feature type="domain" description="Protein kinase" evidence="8">
    <location>
        <begin position="17"/>
        <end position="332"/>
    </location>
</feature>
<keyword evidence="2" id="KW-0808">Transferase</keyword>
<accession>A0AAV1PIM7</accession>
<comment type="caution">
    <text evidence="9">The sequence shown here is derived from an EMBL/GenBank/DDBJ whole genome shotgun (WGS) entry which is preliminary data.</text>
</comment>
<proteinExistence type="predicted"/>
<reference evidence="9 10" key="1">
    <citation type="submission" date="2024-01" db="EMBL/GenBank/DDBJ databases">
        <authorList>
            <person name="Alioto T."/>
            <person name="Alioto T."/>
            <person name="Gomez Garrido J."/>
        </authorList>
    </citation>
    <scope>NUCLEOTIDE SEQUENCE [LARGE SCALE GENOMIC DNA]</scope>
</reference>
<sequence>MAEGEAKNIVVQLPDNYQFLKVLGEGGFGKVLQCLKKDTQDIVAVKIPKGANPISLNWELKVLEFLTGHMMNEFNIVTFFGTFETNCGTALVFEQLDMDLQDYIHDHHPLFMSDIRNIVQQLATAIDALTAMNLVHTDIKPDNIMLVDHRIRPIRIKLIDFGLTLPKQKIRQGMIAQTLHFRSPEIHLGLPFSEAIDVWALGCVMAHMILSFVPFPGCDEYETIRFMVALLGPPSDLLLNKAQEFKSSLYFRKMFGRWHLKTPLQFYGPDVTSQRCRRYPVPSLDHIKYIPLVKGDYKEKDQDQMIELLKGMLQMDQAHRITASLILEHPFLSAVDLNFCDEAESAAAQPSKDQDQDQDQDQTRSNEEQPQPGPDQEQHSAATASLETDGGTESNTGSKTHVTSVDEACNSEDCKAESEGANSDPPASVKEDGTTYIKPDQHTPTPKMPRVIMVRPAAPENTVTLESESNAEDSPHVKGDNTMDVDGDHHRPSTPRSRRLVIMVRPAAPENTVTLESESKAEDSPDVKEDNTMDVEGDHHRPSTPRPRRPVIMVHPAAPENTVGLGSQEPNTTRGKSVYDLFTATTGKTQQQQPQEKKKKNCFRRFCSWMRRNMCSCWTGVNEEEESQR</sequence>
<keyword evidence="10" id="KW-1185">Reference proteome</keyword>
<dbReference type="GO" id="GO:0004713">
    <property type="term" value="F:protein tyrosine kinase activity"/>
    <property type="evidence" value="ECO:0007669"/>
    <property type="project" value="TreeGrafter"/>
</dbReference>
<dbReference type="InterPro" id="IPR017441">
    <property type="entry name" value="Protein_kinase_ATP_BS"/>
</dbReference>
<dbReference type="GO" id="GO:0005634">
    <property type="term" value="C:nucleus"/>
    <property type="evidence" value="ECO:0007669"/>
    <property type="project" value="TreeGrafter"/>
</dbReference>
<dbReference type="GO" id="GO:0004674">
    <property type="term" value="F:protein serine/threonine kinase activity"/>
    <property type="evidence" value="ECO:0007669"/>
    <property type="project" value="UniProtKB-KW"/>
</dbReference>
<dbReference type="Gene3D" id="3.30.200.20">
    <property type="entry name" value="Phosphorylase Kinase, domain 1"/>
    <property type="match status" value="1"/>
</dbReference>
<dbReference type="InterPro" id="IPR000719">
    <property type="entry name" value="Prot_kinase_dom"/>
</dbReference>
<dbReference type="InterPro" id="IPR050494">
    <property type="entry name" value="Ser_Thr_dual-spec_kinase"/>
</dbReference>
<gene>
    <name evidence="9" type="ORF">FSCOSCO3_A016507</name>
</gene>
<evidence type="ECO:0000256" key="2">
    <source>
        <dbReference type="ARBA" id="ARBA00022679"/>
    </source>
</evidence>
<name>A0AAV1PIM7_SCOSC</name>
<dbReference type="Gene3D" id="1.10.510.10">
    <property type="entry name" value="Transferase(Phosphotransferase) domain 1"/>
    <property type="match status" value="1"/>
</dbReference>
<evidence type="ECO:0000313" key="10">
    <source>
        <dbReference type="Proteomes" id="UP001314229"/>
    </source>
</evidence>
<evidence type="ECO:0000256" key="3">
    <source>
        <dbReference type="ARBA" id="ARBA00022741"/>
    </source>
</evidence>
<evidence type="ECO:0000259" key="8">
    <source>
        <dbReference type="PROSITE" id="PS50011"/>
    </source>
</evidence>
<keyword evidence="5 6" id="KW-0067">ATP-binding</keyword>
<dbReference type="PANTHER" id="PTHR24058:SF17">
    <property type="entry name" value="HOMEODOMAIN INTERACTING PROTEIN KINASE, ISOFORM D"/>
    <property type="match status" value="1"/>
</dbReference>
<dbReference type="PANTHER" id="PTHR24058">
    <property type="entry name" value="DUAL SPECIFICITY PROTEIN KINASE"/>
    <property type="match status" value="1"/>
</dbReference>
<dbReference type="SUPFAM" id="SSF56112">
    <property type="entry name" value="Protein kinase-like (PK-like)"/>
    <property type="match status" value="1"/>
</dbReference>
<feature type="compositionally biased region" description="Basic and acidic residues" evidence="7">
    <location>
        <begin position="517"/>
        <end position="541"/>
    </location>
</feature>
<dbReference type="AlphaFoldDB" id="A0AAV1PIM7"/>